<evidence type="ECO:0000256" key="4">
    <source>
        <dbReference type="ARBA" id="ARBA00022692"/>
    </source>
</evidence>
<keyword evidence="7 8" id="KW-0472">Membrane</keyword>
<comment type="subcellular location">
    <subcellularLocation>
        <location evidence="1">Cell membrane</location>
        <topology evidence="1">Multi-pass membrane protein</topology>
    </subcellularLocation>
</comment>
<dbReference type="OrthoDB" id="3690818at2"/>
<evidence type="ECO:0000256" key="8">
    <source>
        <dbReference type="SAM" id="Phobius"/>
    </source>
</evidence>
<evidence type="ECO:0000256" key="6">
    <source>
        <dbReference type="ARBA" id="ARBA00022989"/>
    </source>
</evidence>
<keyword evidence="6 8" id="KW-1133">Transmembrane helix</keyword>
<feature type="transmembrane region" description="Helical" evidence="8">
    <location>
        <begin position="48"/>
        <end position="72"/>
    </location>
</feature>
<keyword evidence="2" id="KW-0813">Transport</keyword>
<sequence>MQALAKRNMWHIILGGTIGNLNEWYNFLLYGYLASTISQLFFPSKNSLLSLTLTFTVFALSFFVRPLGGVLFGWIGDTYGRQRALILSLVMMGVPTLLIGCLPTYDSIGLASPILLCLLRISQGLSAGGEHTGSAVYIAEYAPASRRSLWVSTVPTSAALGILISSTASLLIINSFSQQQLLAWGWRVGYWAGAALCLVSILLRITMPETPYFRNRQNEKMERKRYPVSALLKDHRVFKNLLIVIGLASCWGIFYQILFIWMPTYLTNVQHYSHEFALQVNSFYILCLACLVLMFGYVSDYINRKAILYASCIAMAILAYPLFVMFSSGSISQVYIAMGTFTFIFSLFLPTAFVSMVESFDTLNRYTGLSFGFNIGLAVFGGTCPLIATWLIEMTKNNSSPAIYMILASCFALWTSTHIQEKRGQPI</sequence>
<feature type="transmembrane region" description="Helical" evidence="8">
    <location>
        <begin position="306"/>
        <end position="328"/>
    </location>
</feature>
<evidence type="ECO:0000313" key="11">
    <source>
        <dbReference type="Proteomes" id="UP000324194"/>
    </source>
</evidence>
<feature type="transmembrane region" description="Helical" evidence="8">
    <location>
        <begin position="188"/>
        <end position="207"/>
    </location>
</feature>
<dbReference type="EMBL" id="LR699119">
    <property type="protein sequence ID" value="VVC75542.1"/>
    <property type="molecule type" value="Genomic_DNA"/>
</dbReference>
<dbReference type="AlphaFoldDB" id="A0A5E4PGE7"/>
<evidence type="ECO:0000256" key="7">
    <source>
        <dbReference type="ARBA" id="ARBA00023136"/>
    </source>
</evidence>
<dbReference type="GO" id="GO:0015293">
    <property type="term" value="F:symporter activity"/>
    <property type="evidence" value="ECO:0007669"/>
    <property type="project" value="UniProtKB-KW"/>
</dbReference>
<evidence type="ECO:0000256" key="1">
    <source>
        <dbReference type="ARBA" id="ARBA00004651"/>
    </source>
</evidence>
<gene>
    <name evidence="10" type="primary">proP_2</name>
    <name evidence="10" type="ORF">AQUSIP_08320</name>
</gene>
<feature type="transmembrane region" description="Helical" evidence="8">
    <location>
        <begin position="282"/>
        <end position="299"/>
    </location>
</feature>
<dbReference type="InterPro" id="IPR011701">
    <property type="entry name" value="MFS"/>
</dbReference>
<evidence type="ECO:0000259" key="9">
    <source>
        <dbReference type="PROSITE" id="PS50850"/>
    </source>
</evidence>
<organism evidence="10 11">
    <name type="scientific">Aquicella siphonis</name>
    <dbReference type="NCBI Taxonomy" id="254247"/>
    <lineage>
        <taxon>Bacteria</taxon>
        <taxon>Pseudomonadati</taxon>
        <taxon>Pseudomonadota</taxon>
        <taxon>Gammaproteobacteria</taxon>
        <taxon>Legionellales</taxon>
        <taxon>Coxiellaceae</taxon>
        <taxon>Aquicella</taxon>
    </lineage>
</organism>
<dbReference type="KEGG" id="asip:AQUSIP_08320"/>
<proteinExistence type="predicted"/>
<dbReference type="PROSITE" id="PS50850">
    <property type="entry name" value="MFS"/>
    <property type="match status" value="1"/>
</dbReference>
<dbReference type="Proteomes" id="UP000324194">
    <property type="component" value="Chromosome 1"/>
</dbReference>
<evidence type="ECO:0000256" key="2">
    <source>
        <dbReference type="ARBA" id="ARBA00022448"/>
    </source>
</evidence>
<keyword evidence="3" id="KW-1003">Cell membrane</keyword>
<dbReference type="RefSeq" id="WP_148338840.1">
    <property type="nucleotide sequence ID" value="NZ_LR699119.1"/>
</dbReference>
<dbReference type="Gene3D" id="1.20.1250.20">
    <property type="entry name" value="MFS general substrate transporter like domains"/>
    <property type="match status" value="2"/>
</dbReference>
<protein>
    <submittedName>
        <fullName evidence="10">Proline/betaine transporter</fullName>
    </submittedName>
</protein>
<dbReference type="PANTHER" id="PTHR43528:SF1">
    <property type="entry name" value="ALPHA-KETOGLUTARATE PERMEASE"/>
    <property type="match status" value="1"/>
</dbReference>
<dbReference type="Pfam" id="PF07690">
    <property type="entry name" value="MFS_1"/>
    <property type="match status" value="1"/>
</dbReference>
<dbReference type="PANTHER" id="PTHR43528">
    <property type="entry name" value="ALPHA-KETOGLUTARATE PERMEASE"/>
    <property type="match status" value="1"/>
</dbReference>
<keyword evidence="5" id="KW-0769">Symport</keyword>
<keyword evidence="11" id="KW-1185">Reference proteome</keyword>
<keyword evidence="4 8" id="KW-0812">Transmembrane</keyword>
<evidence type="ECO:0000256" key="3">
    <source>
        <dbReference type="ARBA" id="ARBA00022475"/>
    </source>
</evidence>
<name>A0A5E4PGE7_9COXI</name>
<feature type="transmembrane region" description="Helical" evidence="8">
    <location>
        <begin position="334"/>
        <end position="357"/>
    </location>
</feature>
<accession>A0A5E4PGE7</accession>
<dbReference type="InterPro" id="IPR051084">
    <property type="entry name" value="H+-coupled_symporters"/>
</dbReference>
<dbReference type="InterPro" id="IPR036259">
    <property type="entry name" value="MFS_trans_sf"/>
</dbReference>
<feature type="transmembrane region" description="Helical" evidence="8">
    <location>
        <begin position="241"/>
        <end position="262"/>
    </location>
</feature>
<feature type="transmembrane region" description="Helical" evidence="8">
    <location>
        <begin position="369"/>
        <end position="390"/>
    </location>
</feature>
<evidence type="ECO:0000313" key="10">
    <source>
        <dbReference type="EMBL" id="VVC75542.1"/>
    </source>
</evidence>
<dbReference type="GO" id="GO:0005886">
    <property type="term" value="C:plasma membrane"/>
    <property type="evidence" value="ECO:0007669"/>
    <property type="project" value="UniProtKB-SubCell"/>
</dbReference>
<reference evidence="10 11" key="1">
    <citation type="submission" date="2019-08" db="EMBL/GenBank/DDBJ databases">
        <authorList>
            <person name="Guy L."/>
        </authorList>
    </citation>
    <scope>NUCLEOTIDE SEQUENCE [LARGE SCALE GENOMIC DNA]</scope>
    <source>
        <strain evidence="10 11">SGT-108</strain>
    </source>
</reference>
<evidence type="ECO:0000256" key="5">
    <source>
        <dbReference type="ARBA" id="ARBA00022847"/>
    </source>
</evidence>
<dbReference type="SUPFAM" id="SSF103473">
    <property type="entry name" value="MFS general substrate transporter"/>
    <property type="match status" value="1"/>
</dbReference>
<dbReference type="InterPro" id="IPR020846">
    <property type="entry name" value="MFS_dom"/>
</dbReference>
<feature type="transmembrane region" description="Helical" evidence="8">
    <location>
        <begin position="402"/>
        <end position="419"/>
    </location>
</feature>
<feature type="domain" description="Major facilitator superfamily (MFS) profile" evidence="9">
    <location>
        <begin position="12"/>
        <end position="427"/>
    </location>
</feature>
<feature type="transmembrane region" description="Helical" evidence="8">
    <location>
        <begin position="149"/>
        <end position="176"/>
    </location>
</feature>